<comment type="caution">
    <text evidence="3">The sequence shown here is derived from an EMBL/GenBank/DDBJ whole genome shotgun (WGS) entry which is preliminary data.</text>
</comment>
<dbReference type="EMBL" id="JBHTBF010000002">
    <property type="protein sequence ID" value="MFC7316592.1"/>
    <property type="molecule type" value="Genomic_DNA"/>
</dbReference>
<feature type="transmembrane region" description="Helical" evidence="2">
    <location>
        <begin position="99"/>
        <end position="119"/>
    </location>
</feature>
<dbReference type="Proteomes" id="UP001596547">
    <property type="component" value="Unassembled WGS sequence"/>
</dbReference>
<organism evidence="3 4">
    <name type="scientific">Halomarina halobia</name>
    <dbReference type="NCBI Taxonomy" id="3033386"/>
    <lineage>
        <taxon>Archaea</taxon>
        <taxon>Methanobacteriati</taxon>
        <taxon>Methanobacteriota</taxon>
        <taxon>Stenosarchaea group</taxon>
        <taxon>Halobacteria</taxon>
        <taxon>Halobacteriales</taxon>
        <taxon>Natronomonadaceae</taxon>
        <taxon>Halomarina</taxon>
    </lineage>
</organism>
<evidence type="ECO:0000256" key="1">
    <source>
        <dbReference type="SAM" id="MobiDB-lite"/>
    </source>
</evidence>
<dbReference type="RefSeq" id="WP_276304142.1">
    <property type="nucleotide sequence ID" value="NZ_CP119992.1"/>
</dbReference>
<accession>A0ABD6A860</accession>
<evidence type="ECO:0000256" key="2">
    <source>
        <dbReference type="SAM" id="Phobius"/>
    </source>
</evidence>
<keyword evidence="2" id="KW-1133">Transmembrane helix</keyword>
<evidence type="ECO:0000313" key="4">
    <source>
        <dbReference type="Proteomes" id="UP001596547"/>
    </source>
</evidence>
<keyword evidence="2" id="KW-0812">Transmembrane</keyword>
<gene>
    <name evidence="3" type="ORF">ACFQPE_07240</name>
</gene>
<proteinExistence type="predicted"/>
<evidence type="ECO:0000313" key="3">
    <source>
        <dbReference type="EMBL" id="MFC7316592.1"/>
    </source>
</evidence>
<sequence>MRLPSRAEFLQLRRLLPVVAAALLLVALAFPMWTIEMHAAQYPGEPLYLHLYAYPHIGGDYVEIHRLNKYIGFYYPDPVYWTPNYEVHSRAVDVPEWSLGPVAFVAVAAAGAFVAVAPTVTKLERGLRRQFVGSTVVFTAMLADIQYRLYQAGHSLDPDAPVMGVDPFTPPLLGRYEVANITSYSGLGTGAYLTALAIALLVAAYACRDTDATIREVPELARRARGRVSRRIGEVTRSRRATNRPPPEEDADG</sequence>
<feature type="transmembrane region" description="Helical" evidence="2">
    <location>
        <begin position="181"/>
        <end position="206"/>
    </location>
</feature>
<dbReference type="GeneID" id="79316766"/>
<evidence type="ECO:0008006" key="5">
    <source>
        <dbReference type="Google" id="ProtNLM"/>
    </source>
</evidence>
<feature type="transmembrane region" description="Helical" evidence="2">
    <location>
        <begin position="131"/>
        <end position="150"/>
    </location>
</feature>
<feature type="region of interest" description="Disordered" evidence="1">
    <location>
        <begin position="231"/>
        <end position="253"/>
    </location>
</feature>
<keyword evidence="4" id="KW-1185">Reference proteome</keyword>
<name>A0ABD6A860_9EURY</name>
<keyword evidence="2" id="KW-0472">Membrane</keyword>
<protein>
    <recommendedName>
        <fullName evidence="5">DUF1461 domain-containing protein</fullName>
    </recommendedName>
</protein>
<dbReference type="AlphaFoldDB" id="A0ABD6A860"/>
<reference evidence="3 4" key="1">
    <citation type="journal article" date="2019" name="Int. J. Syst. Evol. Microbiol.">
        <title>The Global Catalogue of Microorganisms (GCM) 10K type strain sequencing project: providing services to taxonomists for standard genome sequencing and annotation.</title>
        <authorList>
            <consortium name="The Broad Institute Genomics Platform"/>
            <consortium name="The Broad Institute Genome Sequencing Center for Infectious Disease"/>
            <person name="Wu L."/>
            <person name="Ma J."/>
        </authorList>
    </citation>
    <scope>NUCLEOTIDE SEQUENCE [LARGE SCALE GENOMIC DNA]</scope>
    <source>
        <strain evidence="3 4">PSR21</strain>
    </source>
</reference>